<evidence type="ECO:0000313" key="2">
    <source>
        <dbReference type="Proteomes" id="UP000298200"/>
    </source>
</evidence>
<name>A0ABY2M3G7_9LEPT</name>
<organism evidence="1 2">
    <name type="scientific">Leptospira yanagawae</name>
    <dbReference type="NCBI Taxonomy" id="293069"/>
    <lineage>
        <taxon>Bacteria</taxon>
        <taxon>Pseudomonadati</taxon>
        <taxon>Spirochaetota</taxon>
        <taxon>Spirochaetia</taxon>
        <taxon>Leptospirales</taxon>
        <taxon>Leptospiraceae</taxon>
        <taxon>Leptospira</taxon>
    </lineage>
</organism>
<protein>
    <submittedName>
        <fullName evidence="1">Uncharacterized protein</fullName>
    </submittedName>
</protein>
<gene>
    <name evidence="1" type="ORF">EHQ46_05935</name>
</gene>
<dbReference type="EMBL" id="RQFU01000008">
    <property type="protein sequence ID" value="TGL23055.1"/>
    <property type="molecule type" value="Genomic_DNA"/>
</dbReference>
<reference evidence="2" key="1">
    <citation type="journal article" date="2019" name="PLoS Negl. Trop. Dis.">
        <title>Revisiting the worldwide diversity of Leptospira species in the environment.</title>
        <authorList>
            <person name="Vincent A.T."/>
            <person name="Schiettekatte O."/>
            <person name="Bourhy P."/>
            <person name="Veyrier F.J."/>
            <person name="Picardeau M."/>
        </authorList>
    </citation>
    <scope>NUCLEOTIDE SEQUENCE [LARGE SCALE GENOMIC DNA]</scope>
    <source>
        <strain evidence="2">201800272</strain>
    </source>
</reference>
<accession>A0ABY2M3G7</accession>
<dbReference type="Proteomes" id="UP000298200">
    <property type="component" value="Unassembled WGS sequence"/>
</dbReference>
<keyword evidence="2" id="KW-1185">Reference proteome</keyword>
<comment type="caution">
    <text evidence="1">The sequence shown here is derived from an EMBL/GenBank/DDBJ whole genome shotgun (WGS) entry which is preliminary data.</text>
</comment>
<dbReference type="RefSeq" id="WP_135634220.1">
    <property type="nucleotide sequence ID" value="NZ_RQFU01000008.1"/>
</dbReference>
<evidence type="ECO:0000313" key="1">
    <source>
        <dbReference type="EMBL" id="TGL23055.1"/>
    </source>
</evidence>
<proteinExistence type="predicted"/>
<sequence length="227" mass="26267">MSILSKMSKTFIFTLQTLAIFGLCYCMPPKNRTVSKEDAIVFLSILINYDRYLDEPNNSFEEAKCIKKSGYVGIYPENDVDYFKFETTDNNITLFIGNYDQFVSQYNLGFQIFDNSRVLIYDIADKSFEVTNSKIITNKTLMQSECLIENCIPLTSYRHLEFSSNIKQIYIKSYAFNIENYSEQSPLAIDAQDNRHINPLDPRKLPKSLGSFARNIFISNYSSECSF</sequence>